<dbReference type="Gene3D" id="4.10.1000.10">
    <property type="entry name" value="Zinc finger, CCCH-type"/>
    <property type="match status" value="1"/>
</dbReference>
<feature type="compositionally biased region" description="Basic and acidic residues" evidence="5">
    <location>
        <begin position="155"/>
        <end position="183"/>
    </location>
</feature>
<feature type="domain" description="C3H1-type" evidence="6">
    <location>
        <begin position="110"/>
        <end position="137"/>
    </location>
</feature>
<evidence type="ECO:0000256" key="5">
    <source>
        <dbReference type="SAM" id="MobiDB-lite"/>
    </source>
</evidence>
<dbReference type="InterPro" id="IPR045234">
    <property type="entry name" value="Unkempt-like"/>
</dbReference>
<dbReference type="PANTHER" id="PTHR14493">
    <property type="entry name" value="UNKEMPT FAMILY MEMBER"/>
    <property type="match status" value="1"/>
</dbReference>
<dbReference type="InterPro" id="IPR000571">
    <property type="entry name" value="Znf_CCCH"/>
</dbReference>
<feature type="region of interest" description="Disordered" evidence="5">
    <location>
        <begin position="227"/>
        <end position="249"/>
    </location>
</feature>
<dbReference type="InterPro" id="IPR036855">
    <property type="entry name" value="Znf_CCCH_sf"/>
</dbReference>
<dbReference type="EMBL" id="CAJNNW010032508">
    <property type="protein sequence ID" value="CAE8713573.1"/>
    <property type="molecule type" value="Genomic_DNA"/>
</dbReference>
<dbReference type="Proteomes" id="UP000626109">
    <property type="component" value="Unassembled WGS sequence"/>
</dbReference>
<evidence type="ECO:0000256" key="4">
    <source>
        <dbReference type="PROSITE-ProRule" id="PRU00723"/>
    </source>
</evidence>
<name>A0A813KWG8_POLGL</name>
<gene>
    <name evidence="7" type="ORF">PGLA2088_LOCUS37613</name>
</gene>
<feature type="domain" description="C3H1-type" evidence="6">
    <location>
        <begin position="40"/>
        <end position="67"/>
    </location>
</feature>
<proteinExistence type="predicted"/>
<dbReference type="SMART" id="SM00356">
    <property type="entry name" value="ZnF_C3H1"/>
    <property type="match status" value="3"/>
</dbReference>
<feature type="region of interest" description="Disordered" evidence="5">
    <location>
        <begin position="267"/>
        <end position="296"/>
    </location>
</feature>
<evidence type="ECO:0000256" key="2">
    <source>
        <dbReference type="ARBA" id="ARBA00022771"/>
    </source>
</evidence>
<evidence type="ECO:0000256" key="3">
    <source>
        <dbReference type="ARBA" id="ARBA00022833"/>
    </source>
</evidence>
<sequence length="438" mass="47879">MQGRNAQRMGYKKTTFVEDPDAAGALDKDNGRGARYEGQFFKTKVCMFWEKGLCTRGYGCKYAHGGTEINIMPDLTNTSLCPAISKDGHCNRPNCTFAHSLENLRATQKFYKTSMCSFSRFGRCRMASECRHAHDLSELRPMPDGEVAPVQVPSGRREMGRAGRSGGRAERARHAVKGRKEEAFCSEDENDDLGSLPTWERTETTPAMMGGWGTSNCSPGVQPRMRSMDLPSTTKSWADLSKSDDEDEDLDSAFGADMWVRMQTDPVKRGPAHQSNQGYGGHGIPQSGFGRSMYEFDGPTEQDYMNHCGRGVAPSYGSLSTMSSVCSPPPSQASWSRQTSAAVPSLTSIGSQTSWSRQTSAAVASQSNQIGSPQGDGLQTGVMMVMVPVPVAMPVHMVKPGDRTNQAFPGPAMFDPLRLNMYGQAQMLQNAAPEYYED</sequence>
<feature type="zinc finger region" description="C3H1-type" evidence="4">
    <location>
        <begin position="40"/>
        <end position="67"/>
    </location>
</feature>
<evidence type="ECO:0000259" key="6">
    <source>
        <dbReference type="PROSITE" id="PS50103"/>
    </source>
</evidence>
<feature type="region of interest" description="Disordered" evidence="5">
    <location>
        <begin position="141"/>
        <end position="197"/>
    </location>
</feature>
<dbReference type="SUPFAM" id="SSF90229">
    <property type="entry name" value="CCCH zinc finger"/>
    <property type="match status" value="2"/>
</dbReference>
<keyword evidence="3 4" id="KW-0862">Zinc</keyword>
<evidence type="ECO:0000256" key="1">
    <source>
        <dbReference type="ARBA" id="ARBA00022723"/>
    </source>
</evidence>
<feature type="zinc finger region" description="C3H1-type" evidence="4">
    <location>
        <begin position="110"/>
        <end position="137"/>
    </location>
</feature>
<dbReference type="PANTHER" id="PTHR14493:SF50">
    <property type="entry name" value="RING FINGER PROTEIN UNKEMPT"/>
    <property type="match status" value="1"/>
</dbReference>
<dbReference type="GO" id="GO:0008270">
    <property type="term" value="F:zinc ion binding"/>
    <property type="evidence" value="ECO:0007669"/>
    <property type="project" value="UniProtKB-KW"/>
</dbReference>
<feature type="zinc finger region" description="C3H1-type" evidence="4">
    <location>
        <begin position="75"/>
        <end position="102"/>
    </location>
</feature>
<dbReference type="Gene3D" id="3.30.1370.210">
    <property type="match status" value="1"/>
</dbReference>
<dbReference type="AlphaFoldDB" id="A0A813KWG8"/>
<evidence type="ECO:0000313" key="8">
    <source>
        <dbReference type="Proteomes" id="UP000626109"/>
    </source>
</evidence>
<protein>
    <recommendedName>
        <fullName evidence="6">C3H1-type domain-containing protein</fullName>
    </recommendedName>
</protein>
<keyword evidence="1 4" id="KW-0479">Metal-binding</keyword>
<keyword evidence="2 4" id="KW-0863">Zinc-finger</keyword>
<organism evidence="7 8">
    <name type="scientific">Polarella glacialis</name>
    <name type="common">Dinoflagellate</name>
    <dbReference type="NCBI Taxonomy" id="89957"/>
    <lineage>
        <taxon>Eukaryota</taxon>
        <taxon>Sar</taxon>
        <taxon>Alveolata</taxon>
        <taxon>Dinophyceae</taxon>
        <taxon>Suessiales</taxon>
        <taxon>Suessiaceae</taxon>
        <taxon>Polarella</taxon>
    </lineage>
</organism>
<accession>A0A813KWG8</accession>
<comment type="caution">
    <text evidence="7">The sequence shown here is derived from an EMBL/GenBank/DDBJ whole genome shotgun (WGS) entry which is preliminary data.</text>
</comment>
<evidence type="ECO:0000313" key="7">
    <source>
        <dbReference type="EMBL" id="CAE8713573.1"/>
    </source>
</evidence>
<feature type="domain" description="C3H1-type" evidence="6">
    <location>
        <begin position="75"/>
        <end position="102"/>
    </location>
</feature>
<feature type="region of interest" description="Disordered" evidence="5">
    <location>
        <begin position="319"/>
        <end position="339"/>
    </location>
</feature>
<reference evidence="7" key="1">
    <citation type="submission" date="2021-02" db="EMBL/GenBank/DDBJ databases">
        <authorList>
            <person name="Dougan E. K."/>
            <person name="Rhodes N."/>
            <person name="Thang M."/>
            <person name="Chan C."/>
        </authorList>
    </citation>
    <scope>NUCLEOTIDE SEQUENCE</scope>
</reference>
<dbReference type="PROSITE" id="PS50103">
    <property type="entry name" value="ZF_C3H1"/>
    <property type="match status" value="3"/>
</dbReference>